<dbReference type="EMBL" id="JNUP01000003">
    <property type="protein sequence ID" value="KGE73717.1"/>
    <property type="molecule type" value="Genomic_DNA"/>
</dbReference>
<accession>A0A098R4N6</accession>
<evidence type="ECO:0000313" key="2">
    <source>
        <dbReference type="EMBL" id="KGE73717.1"/>
    </source>
</evidence>
<keyword evidence="1" id="KW-1133">Transmembrane helix</keyword>
<reference evidence="2 3" key="1">
    <citation type="submission" date="2014-05" db="EMBL/GenBank/DDBJ databases">
        <title>De novo Genome Sequence of Spirocheata sp.</title>
        <authorList>
            <person name="Shivani Y."/>
            <person name="Subhash Y."/>
            <person name="Tushar L."/>
            <person name="Sasikala C."/>
            <person name="Ramana C.V."/>
        </authorList>
    </citation>
    <scope>NUCLEOTIDE SEQUENCE [LARGE SCALE GENOMIC DNA]</scope>
    <source>
        <strain evidence="2 3">JC230</strain>
    </source>
</reference>
<sequence>MKEENLEKKHVQRLIFISGALFFLVVLVVIVVQVMGIRKNNDYDFSIIRFDIHLEDGMYVEAEQDLLSASQAIQTAQEALGVLKRFRLLYEEIALPSDWQMYLEELLALFPGNQRLRGFIADMYLQQHKDDLAYEIAKELTDPLWVPLKIESTLKTGRGLDRELLQQADDLDYAPIQPQQFTDPNTFLEAFSITRDIRYMLNATLLLLSRGNLTRAHEALQGSKEYWKNQNFANQNQDAKQQWADMVALVSRDALSPHEAYLSLKNNGDTPLYEVELDLLVLTGRIQEALHILQQSFFQGDLNEIGYHNYYWLLLERLDTHPERMGDHPISPREIVEKGLQTYPRSSLLTKDLLWYHLRRGELEQAKILANSTSTYEHDPIHRLLHVLYQYQVSPDLSIIPKVWNLYNDSDFNPDIGGLLGYLLWTHDDRSGLTLLIDLTKARRPYAIPDWVSFYEGLLLMKKNEYLSAIDSLEGVSPSLGRYRLPLLRLLLAVDSTLEESSQILEGFGVPMEVAGYTAGNSQELQGEWYNLHAWFAVITKNYRSATEWYQKLLALVPEHNNIPRLRYWIEQARITP</sequence>
<comment type="caution">
    <text evidence="2">The sequence shown here is derived from an EMBL/GenBank/DDBJ whole genome shotgun (WGS) entry which is preliminary data.</text>
</comment>
<feature type="transmembrane region" description="Helical" evidence="1">
    <location>
        <begin position="14"/>
        <end position="36"/>
    </location>
</feature>
<dbReference type="RefSeq" id="WP_037544649.1">
    <property type="nucleotide sequence ID" value="NZ_JNUP01000003.1"/>
</dbReference>
<name>A0A098R4N6_9SPIO</name>
<keyword evidence="1" id="KW-0812">Transmembrane</keyword>
<dbReference type="AlphaFoldDB" id="A0A098R4N6"/>
<keyword evidence="1" id="KW-0472">Membrane</keyword>
<keyword evidence="3" id="KW-1185">Reference proteome</keyword>
<dbReference type="STRING" id="1480694.DC28_00330"/>
<gene>
    <name evidence="2" type="ORF">DC28_00330</name>
</gene>
<dbReference type="Proteomes" id="UP000029692">
    <property type="component" value="Unassembled WGS sequence"/>
</dbReference>
<dbReference type="eggNOG" id="ENOG502ZEJ2">
    <property type="taxonomic scope" value="Bacteria"/>
</dbReference>
<proteinExistence type="predicted"/>
<evidence type="ECO:0000256" key="1">
    <source>
        <dbReference type="SAM" id="Phobius"/>
    </source>
</evidence>
<protein>
    <submittedName>
        <fullName evidence="2">Uncharacterized protein</fullName>
    </submittedName>
</protein>
<evidence type="ECO:0000313" key="3">
    <source>
        <dbReference type="Proteomes" id="UP000029692"/>
    </source>
</evidence>
<organism evidence="2 3">
    <name type="scientific">Spirochaeta lutea</name>
    <dbReference type="NCBI Taxonomy" id="1480694"/>
    <lineage>
        <taxon>Bacteria</taxon>
        <taxon>Pseudomonadati</taxon>
        <taxon>Spirochaetota</taxon>
        <taxon>Spirochaetia</taxon>
        <taxon>Spirochaetales</taxon>
        <taxon>Spirochaetaceae</taxon>
        <taxon>Spirochaeta</taxon>
    </lineage>
</organism>